<evidence type="ECO:0000256" key="2">
    <source>
        <dbReference type="ARBA" id="ARBA00022771"/>
    </source>
</evidence>
<dbReference type="SUPFAM" id="SSF57903">
    <property type="entry name" value="FYVE/PHD zinc finger"/>
    <property type="match status" value="1"/>
</dbReference>
<dbReference type="SUPFAM" id="SSF52980">
    <property type="entry name" value="Restriction endonuclease-like"/>
    <property type="match status" value="1"/>
</dbReference>
<dbReference type="InterPro" id="IPR007527">
    <property type="entry name" value="Znf_SWIM"/>
</dbReference>
<dbReference type="SMART" id="SM00249">
    <property type="entry name" value="PHD"/>
    <property type="match status" value="1"/>
</dbReference>
<dbReference type="Gene3D" id="3.90.320.10">
    <property type="match status" value="1"/>
</dbReference>
<dbReference type="CDD" id="cd22343">
    <property type="entry name" value="PDDEXK_lambda_exonuclease-like"/>
    <property type="match status" value="1"/>
</dbReference>
<keyword evidence="3" id="KW-0862">Zinc</keyword>
<dbReference type="InterPro" id="IPR013083">
    <property type="entry name" value="Znf_RING/FYVE/PHD"/>
</dbReference>
<dbReference type="PROSITE" id="PS01359">
    <property type="entry name" value="ZF_PHD_1"/>
    <property type="match status" value="1"/>
</dbReference>
<dbReference type="GO" id="GO:0006281">
    <property type="term" value="P:DNA repair"/>
    <property type="evidence" value="ECO:0007669"/>
    <property type="project" value="UniProtKB-ARBA"/>
</dbReference>
<organism evidence="8 9">
    <name type="scientific">Magallana gigas</name>
    <name type="common">Pacific oyster</name>
    <name type="synonym">Crassostrea gigas</name>
    <dbReference type="NCBI Taxonomy" id="29159"/>
    <lineage>
        <taxon>Eukaryota</taxon>
        <taxon>Metazoa</taxon>
        <taxon>Spiralia</taxon>
        <taxon>Lophotrochozoa</taxon>
        <taxon>Mollusca</taxon>
        <taxon>Bivalvia</taxon>
        <taxon>Autobranchia</taxon>
        <taxon>Pteriomorphia</taxon>
        <taxon>Ostreida</taxon>
        <taxon>Ostreoidea</taxon>
        <taxon>Ostreidae</taxon>
        <taxon>Magallana</taxon>
    </lineage>
</organism>
<dbReference type="InterPro" id="IPR011011">
    <property type="entry name" value="Znf_FYVE_PHD"/>
</dbReference>
<dbReference type="Pfam" id="PF09588">
    <property type="entry name" value="YqaJ"/>
    <property type="match status" value="1"/>
</dbReference>
<dbReference type="InterPro" id="IPR019080">
    <property type="entry name" value="YqaJ_viral_recombinase"/>
</dbReference>
<dbReference type="InterPro" id="IPR002219">
    <property type="entry name" value="PKC_DAG/PE"/>
</dbReference>
<dbReference type="InterPro" id="IPR001965">
    <property type="entry name" value="Znf_PHD"/>
</dbReference>
<dbReference type="PROSITE" id="PS50081">
    <property type="entry name" value="ZF_DAG_PE_2"/>
    <property type="match status" value="1"/>
</dbReference>
<evidence type="ECO:0008006" key="10">
    <source>
        <dbReference type="Google" id="ProtNLM"/>
    </source>
</evidence>
<evidence type="ECO:0000259" key="7">
    <source>
        <dbReference type="PROSITE" id="PS50966"/>
    </source>
</evidence>
<accession>A0A8W8K6D4</accession>
<dbReference type="Pfam" id="PF00628">
    <property type="entry name" value="PHD"/>
    <property type="match status" value="1"/>
</dbReference>
<evidence type="ECO:0000256" key="3">
    <source>
        <dbReference type="ARBA" id="ARBA00022833"/>
    </source>
</evidence>
<evidence type="ECO:0000256" key="1">
    <source>
        <dbReference type="ARBA" id="ARBA00022723"/>
    </source>
</evidence>
<dbReference type="GO" id="GO:0008270">
    <property type="term" value="F:zinc ion binding"/>
    <property type="evidence" value="ECO:0007669"/>
    <property type="project" value="UniProtKB-KW"/>
</dbReference>
<dbReference type="Gene3D" id="3.30.40.10">
    <property type="entry name" value="Zinc/RING finger domain, C3HC4 (zinc finger)"/>
    <property type="match status" value="1"/>
</dbReference>
<keyword evidence="2 4" id="KW-0863">Zinc-finger</keyword>
<dbReference type="EnsemblMetazoa" id="G22291.2">
    <property type="protein sequence ID" value="G22291.2:cds"/>
    <property type="gene ID" value="G22291"/>
</dbReference>
<dbReference type="OrthoDB" id="10035901at2759"/>
<reference evidence="8" key="1">
    <citation type="submission" date="2022-08" db="UniProtKB">
        <authorList>
            <consortium name="EnsemblMetazoa"/>
        </authorList>
    </citation>
    <scope>IDENTIFICATION</scope>
    <source>
        <strain evidence="8">05x7-T-G4-1.051#20</strain>
    </source>
</reference>
<evidence type="ECO:0000259" key="5">
    <source>
        <dbReference type="PROSITE" id="PS50016"/>
    </source>
</evidence>
<dbReference type="Proteomes" id="UP000005408">
    <property type="component" value="Unassembled WGS sequence"/>
</dbReference>
<keyword evidence="9" id="KW-1185">Reference proteome</keyword>
<dbReference type="InterPro" id="IPR011604">
    <property type="entry name" value="PDDEXK-like_dom_sf"/>
</dbReference>
<dbReference type="PANTHER" id="PTHR47526:SF3">
    <property type="entry name" value="PHD-TYPE DOMAIN-CONTAINING PROTEIN"/>
    <property type="match status" value="1"/>
</dbReference>
<protein>
    <recommendedName>
        <fullName evidence="10">SWIM-type domain-containing protein</fullName>
    </recommendedName>
</protein>
<feature type="domain" description="SWIM-type" evidence="7">
    <location>
        <begin position="175"/>
        <end position="212"/>
    </location>
</feature>
<evidence type="ECO:0000313" key="9">
    <source>
        <dbReference type="Proteomes" id="UP000005408"/>
    </source>
</evidence>
<dbReference type="PANTHER" id="PTHR47526">
    <property type="entry name" value="ATP-DEPENDENT DNA HELICASE"/>
    <property type="match status" value="1"/>
</dbReference>
<evidence type="ECO:0000259" key="6">
    <source>
        <dbReference type="PROSITE" id="PS50081"/>
    </source>
</evidence>
<sequence length="655" mass="74159">MDTSDQTLTFDAFLTWKTEALREYLGKRGLAKDKAKQELAALCYSAHVMKIPEIPSAAENVKVRQFDYQNLLNVNGTTIPDPFTLHKNWADERDGMKSWPPVYLSDIIEYAGVCDTNFNITKFLQQYKLGKGQSFVDAGHTGEIFHHQISKESTVCLVRSDCIPSQHIKDDPHKIWICVEKETGTIRSSYCTCTAGLGSPCVHVVSVLFRIETAHRLGVSACTSLPCSWTVPAFKSTRAPPSKLKELEVSKPVHSLTCGKKRSLVSTIKKEFNPVHTSNTTKDCLKDITDAIRNSIPNACVFKGIDIPKEEVKIRTEEPVNIQKYMLEKMVMDGLEGPSIAHNLRQETVEALNKATMGQHANSTWHNLRKGRITSSNFHSVQCKIEYNRSETVVKPLLCNIMGYTSVNPNLKPLKHGREMEPIARSEYVSFMKKNHRNVIVSECGIFIDPVRPYLAATPDLLVSCSCCGNGVAEFKCPMISKCNDCTDFCTCHLPACLNFQNCQLSLNHNHSYFAQVQGQMGITGRPWCDFFVYTCNGIFCERITFDDKYYKELLFDLDKFFKSYIVPEIKTRKVKDCLSVEREEEPMETDSGESFVDGSVYFCPICNNVVQETVHSYKAQSIQCDNCKLWFHFPCVKMTKANLKNVQKWICPKC</sequence>
<proteinExistence type="predicted"/>
<evidence type="ECO:0000256" key="4">
    <source>
        <dbReference type="PROSITE-ProRule" id="PRU00325"/>
    </source>
</evidence>
<dbReference type="AlphaFoldDB" id="A0A8W8K6D4"/>
<dbReference type="PROSITE" id="PS50016">
    <property type="entry name" value="ZF_PHD_2"/>
    <property type="match status" value="1"/>
</dbReference>
<dbReference type="InterPro" id="IPR011335">
    <property type="entry name" value="Restrct_endonuc-II-like"/>
</dbReference>
<dbReference type="InterPro" id="IPR019787">
    <property type="entry name" value="Znf_PHD-finger"/>
</dbReference>
<dbReference type="InterPro" id="IPR019786">
    <property type="entry name" value="Zinc_finger_PHD-type_CS"/>
</dbReference>
<feature type="domain" description="PHD-type" evidence="5">
    <location>
        <begin position="601"/>
        <end position="655"/>
    </location>
</feature>
<name>A0A8W8K6D4_MAGGI</name>
<dbReference type="PROSITE" id="PS50966">
    <property type="entry name" value="ZF_SWIM"/>
    <property type="match status" value="1"/>
</dbReference>
<keyword evidence="1" id="KW-0479">Metal-binding</keyword>
<evidence type="ECO:0000313" key="8">
    <source>
        <dbReference type="EnsemblMetazoa" id="G22291.2:cds"/>
    </source>
</evidence>
<feature type="domain" description="Phorbol-ester/DAG-type" evidence="6">
    <location>
        <begin position="593"/>
        <end position="652"/>
    </location>
</feature>